<dbReference type="PROSITE" id="PS50166">
    <property type="entry name" value="IMPORTIN_B_NT"/>
    <property type="match status" value="1"/>
</dbReference>
<dbReference type="GO" id="GO:0006606">
    <property type="term" value="P:protein import into nucleus"/>
    <property type="evidence" value="ECO:0007669"/>
    <property type="project" value="InterPro"/>
</dbReference>
<dbReference type="GO" id="GO:0005737">
    <property type="term" value="C:cytoplasm"/>
    <property type="evidence" value="ECO:0007669"/>
    <property type="project" value="UniProtKB-SubCell"/>
</dbReference>
<keyword evidence="3" id="KW-0813">Transport</keyword>
<dbReference type="OrthoDB" id="7862313at2759"/>
<evidence type="ECO:0000256" key="4">
    <source>
        <dbReference type="ARBA" id="ARBA00022490"/>
    </source>
</evidence>
<accession>A0A4Y7TRX7</accession>
<evidence type="ECO:0000256" key="5">
    <source>
        <dbReference type="ARBA" id="ARBA00022737"/>
    </source>
</evidence>
<dbReference type="InterPro" id="IPR011989">
    <property type="entry name" value="ARM-like"/>
</dbReference>
<dbReference type="Pfam" id="PF25780">
    <property type="entry name" value="TPR_IPO5"/>
    <property type="match status" value="1"/>
</dbReference>
<feature type="repeat" description="HEAT" evidence="8">
    <location>
        <begin position="167"/>
        <end position="206"/>
    </location>
</feature>
<organism evidence="10 11">
    <name type="scientific">Coprinellus micaceus</name>
    <name type="common">Glistening ink-cap mushroom</name>
    <name type="synonym">Coprinus micaceus</name>
    <dbReference type="NCBI Taxonomy" id="71717"/>
    <lineage>
        <taxon>Eukaryota</taxon>
        <taxon>Fungi</taxon>
        <taxon>Dikarya</taxon>
        <taxon>Basidiomycota</taxon>
        <taxon>Agaricomycotina</taxon>
        <taxon>Agaricomycetes</taxon>
        <taxon>Agaricomycetidae</taxon>
        <taxon>Agaricales</taxon>
        <taxon>Agaricineae</taxon>
        <taxon>Psathyrellaceae</taxon>
        <taxon>Coprinellus</taxon>
    </lineage>
</organism>
<dbReference type="EMBL" id="QPFP01000005">
    <property type="protein sequence ID" value="TEB36648.1"/>
    <property type="molecule type" value="Genomic_DNA"/>
</dbReference>
<evidence type="ECO:0000313" key="11">
    <source>
        <dbReference type="Proteomes" id="UP000298030"/>
    </source>
</evidence>
<dbReference type="InterPro" id="IPR057672">
    <property type="entry name" value="TPR_IPO4/5"/>
</dbReference>
<evidence type="ECO:0000256" key="2">
    <source>
        <dbReference type="ARBA" id="ARBA00004496"/>
    </source>
</evidence>
<dbReference type="SMART" id="SM00913">
    <property type="entry name" value="IBN_N"/>
    <property type="match status" value="1"/>
</dbReference>
<keyword evidence="6" id="KW-0653">Protein transport</keyword>
<protein>
    <submittedName>
        <fullName evidence="10">ARM repeat-containing protein</fullName>
    </submittedName>
</protein>
<dbReference type="PANTHER" id="PTHR10527">
    <property type="entry name" value="IMPORTIN BETA"/>
    <property type="match status" value="1"/>
</dbReference>
<sequence length="1082" mass="117753">MDPQALQKLHELLLQSTSNDTNLVKAATAQLNQEFYKQAQCIAGLAQIIGNSPEQAVRQLAAVELRKRVAQNSGNLWTILDQSSRTEIKAQLPNLIVKESNKLVRNSAARVIAAIAGIEMSMGTWPELFPFLQSTCASPEVVHREVGSFILFAVLESIVDGFQLNDLYNILGQLVNDPASIEVRITAVRALGVIAQFIDSDDKDSLATFRAILPSVFKVIHESVATGNETGARHLFDVLETLLILEVPILGKNIPDLVQFLLQCGVDTSYEAELRVLALNALNWTVQYKKSKVQSLGLATSILEGLMPVTTEAEPEDIDDDAPSRSALRIIDGLATNLPPDQVFVPLRNLILKFFQSPDPTHRRGAMLALGVSVEGCSEFMTPLMDQIWPFIEAGLQDADGSVRKAACIAVSCLCEWLEEPCTTKHQVLMPRIMALVNDPVTQKSACTALDALLEILHDHIDQYLQLIMEQLAGLLQTAPISVKAVVTGAIGSAAHASKERFIPYFQQTITVLAQFLTLTEEGEETELRGITMDAIGTFAEAVGKDNFRPYFPDMMTQAFNGLEMGRPRLRECSFLFFGVMAQVFGEEFAPYLPRVVPALLESCKQLEQGEQQTSEIIASAAQAFSSGASPSDAINVSGEVDANGNPSIELEDLDLDKMLDVNSAVAVEKEIAADTIGTLFAATKVHFLPYVEQTTLELIDLVDHYYEGIRKSATDSLLTSVRTFHEINDEPEWVAGLNVVHPLKSQVSELLTHVVTSLLEMYESEDNKSVASSLCMGLAETINVVGPAFFQGNLEAICDIAIQILEQKAVCQQDPDQDDEDVAPEYQAEYDSVLISSAGDLVAAIANTLGADFEPAFRKFFPLIAKYYKKNRSLSDRSSAIGCLAEIISGMKGAITPHTSDLAQLFSKALGDEEPEVLSNAAFAIGLLIENSDVDLSSQFLPILGALRPLFDVNESSTPAALNAKDNAAGSVARLIVKNTSALPLDQVLPIFVGALPLKNDYLENRPVFRAIFHIFRLNGAALLPYMDRLLAVFAHVLDPNGPDQVGDEIRAELIHLIQAINAEEPAKIQAAGLGVFLNGA</sequence>
<evidence type="ECO:0000313" key="10">
    <source>
        <dbReference type="EMBL" id="TEB36648.1"/>
    </source>
</evidence>
<evidence type="ECO:0000256" key="7">
    <source>
        <dbReference type="ARBA" id="ARBA00023242"/>
    </source>
</evidence>
<dbReference type="Gene3D" id="1.25.10.10">
    <property type="entry name" value="Leucine-rich Repeat Variant"/>
    <property type="match status" value="1"/>
</dbReference>
<gene>
    <name evidence="10" type="ORF">FA13DRAFT_1787026</name>
</gene>
<keyword evidence="7" id="KW-0539">Nucleus</keyword>
<dbReference type="InterPro" id="IPR040122">
    <property type="entry name" value="Importin_beta"/>
</dbReference>
<keyword evidence="4" id="KW-0963">Cytoplasm</keyword>
<keyword evidence="5" id="KW-0677">Repeat</keyword>
<dbReference type="InterPro" id="IPR058584">
    <property type="entry name" value="IMB1_TNPO1-like_TPR"/>
</dbReference>
<evidence type="ECO:0000256" key="6">
    <source>
        <dbReference type="ARBA" id="ARBA00022927"/>
    </source>
</evidence>
<reference evidence="10 11" key="1">
    <citation type="journal article" date="2019" name="Nat. Ecol. Evol.">
        <title>Megaphylogeny resolves global patterns of mushroom evolution.</title>
        <authorList>
            <person name="Varga T."/>
            <person name="Krizsan K."/>
            <person name="Foldi C."/>
            <person name="Dima B."/>
            <person name="Sanchez-Garcia M."/>
            <person name="Sanchez-Ramirez S."/>
            <person name="Szollosi G.J."/>
            <person name="Szarkandi J.G."/>
            <person name="Papp V."/>
            <person name="Albert L."/>
            <person name="Andreopoulos W."/>
            <person name="Angelini C."/>
            <person name="Antonin V."/>
            <person name="Barry K.W."/>
            <person name="Bougher N.L."/>
            <person name="Buchanan P."/>
            <person name="Buyck B."/>
            <person name="Bense V."/>
            <person name="Catcheside P."/>
            <person name="Chovatia M."/>
            <person name="Cooper J."/>
            <person name="Damon W."/>
            <person name="Desjardin D."/>
            <person name="Finy P."/>
            <person name="Geml J."/>
            <person name="Haridas S."/>
            <person name="Hughes K."/>
            <person name="Justo A."/>
            <person name="Karasinski D."/>
            <person name="Kautmanova I."/>
            <person name="Kiss B."/>
            <person name="Kocsube S."/>
            <person name="Kotiranta H."/>
            <person name="LaButti K.M."/>
            <person name="Lechner B.E."/>
            <person name="Liimatainen K."/>
            <person name="Lipzen A."/>
            <person name="Lukacs Z."/>
            <person name="Mihaltcheva S."/>
            <person name="Morgado L.N."/>
            <person name="Niskanen T."/>
            <person name="Noordeloos M.E."/>
            <person name="Ohm R.A."/>
            <person name="Ortiz-Santana B."/>
            <person name="Ovrebo C."/>
            <person name="Racz N."/>
            <person name="Riley R."/>
            <person name="Savchenko A."/>
            <person name="Shiryaev A."/>
            <person name="Soop K."/>
            <person name="Spirin V."/>
            <person name="Szebenyi C."/>
            <person name="Tomsovsky M."/>
            <person name="Tulloss R.E."/>
            <person name="Uehling J."/>
            <person name="Grigoriev I.V."/>
            <person name="Vagvolgyi C."/>
            <person name="Papp T."/>
            <person name="Martin F.M."/>
            <person name="Miettinen O."/>
            <person name="Hibbett D.S."/>
            <person name="Nagy L.G."/>
        </authorList>
    </citation>
    <scope>NUCLEOTIDE SEQUENCE [LARGE SCALE GENOMIC DNA]</scope>
    <source>
        <strain evidence="10 11">FP101781</strain>
    </source>
</reference>
<evidence type="ECO:0000259" key="9">
    <source>
        <dbReference type="PROSITE" id="PS50166"/>
    </source>
</evidence>
<feature type="domain" description="Importin N-terminal" evidence="9">
    <location>
        <begin position="27"/>
        <end position="98"/>
    </location>
</feature>
<proteinExistence type="predicted"/>
<evidence type="ECO:0000256" key="1">
    <source>
        <dbReference type="ARBA" id="ARBA00004123"/>
    </source>
</evidence>
<keyword evidence="11" id="KW-1185">Reference proteome</keyword>
<dbReference type="Proteomes" id="UP000298030">
    <property type="component" value="Unassembled WGS sequence"/>
</dbReference>
<dbReference type="Pfam" id="PF03810">
    <property type="entry name" value="IBN_N"/>
    <property type="match status" value="1"/>
</dbReference>
<dbReference type="InterPro" id="IPR016024">
    <property type="entry name" value="ARM-type_fold"/>
</dbReference>
<name>A0A4Y7TRX7_COPMI</name>
<dbReference type="Pfam" id="PF25574">
    <property type="entry name" value="TPR_IMB1"/>
    <property type="match status" value="1"/>
</dbReference>
<evidence type="ECO:0000256" key="8">
    <source>
        <dbReference type="PROSITE-ProRule" id="PRU00103"/>
    </source>
</evidence>
<comment type="subcellular location">
    <subcellularLocation>
        <location evidence="2">Cytoplasm</location>
    </subcellularLocation>
    <subcellularLocation>
        <location evidence="1">Nucleus</location>
    </subcellularLocation>
</comment>
<dbReference type="InterPro" id="IPR021133">
    <property type="entry name" value="HEAT_type_2"/>
</dbReference>
<dbReference type="GO" id="GO:0031267">
    <property type="term" value="F:small GTPase binding"/>
    <property type="evidence" value="ECO:0007669"/>
    <property type="project" value="InterPro"/>
</dbReference>
<comment type="caution">
    <text evidence="10">The sequence shown here is derived from an EMBL/GenBank/DDBJ whole genome shotgun (WGS) entry which is preliminary data.</text>
</comment>
<dbReference type="STRING" id="71717.A0A4Y7TRX7"/>
<dbReference type="InterPro" id="IPR001494">
    <property type="entry name" value="Importin-beta_N"/>
</dbReference>
<dbReference type="PROSITE" id="PS50077">
    <property type="entry name" value="HEAT_REPEAT"/>
    <property type="match status" value="1"/>
</dbReference>
<dbReference type="AlphaFoldDB" id="A0A4Y7TRX7"/>
<evidence type="ECO:0000256" key="3">
    <source>
        <dbReference type="ARBA" id="ARBA00022448"/>
    </source>
</evidence>
<dbReference type="Pfam" id="PF13513">
    <property type="entry name" value="HEAT_EZ"/>
    <property type="match status" value="1"/>
</dbReference>
<dbReference type="SUPFAM" id="SSF48371">
    <property type="entry name" value="ARM repeat"/>
    <property type="match status" value="2"/>
</dbReference>